<dbReference type="eggNOG" id="COG0457">
    <property type="taxonomic scope" value="Bacteria"/>
</dbReference>
<evidence type="ECO:0000313" key="2">
    <source>
        <dbReference type="EMBL" id="ACV69400.1"/>
    </source>
</evidence>
<dbReference type="SUPFAM" id="SSF48452">
    <property type="entry name" value="TPR-like"/>
    <property type="match status" value="1"/>
</dbReference>
<sequence>MSQNKYHKSGMSRRDVLMAPWQRFRRQDSRDSKTGWDASAREADGLLREGHFQQALAAYRKCVAQDPGHREAQKKMVVCYLWLERYRQARKVLDRLRQDQEDDFVHLYSGVVAAFEGDLTAAFAEWDRYANYDQPLVLRAINLQLALYESGESPDPEEAGRAVFEAIEEQRRRDRGQ</sequence>
<feature type="compositionally biased region" description="Basic and acidic residues" evidence="1">
    <location>
        <begin position="168"/>
        <end position="177"/>
    </location>
</feature>
<reference evidence="2 3" key="2">
    <citation type="journal article" date="2010" name="Stand. Genomic Sci.">
        <title>Complete genome sequence of Desulfohalobium retbaense type strain (HR(100)).</title>
        <authorList>
            <person name="Spring S."/>
            <person name="Nolan M."/>
            <person name="Lapidus A."/>
            <person name="Glavina Del Rio T."/>
            <person name="Copeland A."/>
            <person name="Tice H."/>
            <person name="Cheng J.F."/>
            <person name="Lucas S."/>
            <person name="Land M."/>
            <person name="Chen F."/>
            <person name="Bruce D."/>
            <person name="Goodwin L."/>
            <person name="Pitluck S."/>
            <person name="Ivanova N."/>
            <person name="Mavromatis K."/>
            <person name="Mikhailova N."/>
            <person name="Pati A."/>
            <person name="Chen A."/>
            <person name="Palaniappan K."/>
            <person name="Hauser L."/>
            <person name="Chang Y.J."/>
            <person name="Jeffries C.D."/>
            <person name="Munk C."/>
            <person name="Kiss H."/>
            <person name="Chain P."/>
            <person name="Han C."/>
            <person name="Brettin T."/>
            <person name="Detter J.C."/>
            <person name="Schuler E."/>
            <person name="Goker M."/>
            <person name="Rohde M."/>
            <person name="Bristow J."/>
            <person name="Eisen J.A."/>
            <person name="Markowitz V."/>
            <person name="Hugenholtz P."/>
            <person name="Kyrpides N.C."/>
            <person name="Klenk H.P."/>
        </authorList>
    </citation>
    <scope>NUCLEOTIDE SEQUENCE [LARGE SCALE GENOMIC DNA]</scope>
    <source>
        <strain evidence="2 3">DSM 5692</strain>
    </source>
</reference>
<dbReference type="AlphaFoldDB" id="C8X4C6"/>
<proteinExistence type="predicted"/>
<dbReference type="KEGG" id="drt:Dret_2116"/>
<protein>
    <submittedName>
        <fullName evidence="2">Tetratricopeptide TPR_2 repeat protein</fullName>
    </submittedName>
</protein>
<feature type="region of interest" description="Disordered" evidence="1">
    <location>
        <begin position="151"/>
        <end position="177"/>
    </location>
</feature>
<gene>
    <name evidence="2" type="ordered locus">Dret_2116</name>
</gene>
<dbReference type="Proteomes" id="UP000001052">
    <property type="component" value="Chromosome"/>
</dbReference>
<dbReference type="HOGENOM" id="CLU_1515565_0_0_7"/>
<keyword evidence="3" id="KW-1185">Reference proteome</keyword>
<dbReference type="Pfam" id="PF14559">
    <property type="entry name" value="TPR_19"/>
    <property type="match status" value="1"/>
</dbReference>
<name>C8X4C6_DESRD</name>
<dbReference type="RefSeq" id="WP_015752541.1">
    <property type="nucleotide sequence ID" value="NC_013223.1"/>
</dbReference>
<dbReference type="EMBL" id="CP001734">
    <property type="protein sequence ID" value="ACV69400.1"/>
    <property type="molecule type" value="Genomic_DNA"/>
</dbReference>
<dbReference type="OrthoDB" id="5471523at2"/>
<accession>C8X4C6</accession>
<dbReference type="Gene3D" id="1.25.40.10">
    <property type="entry name" value="Tetratricopeptide repeat domain"/>
    <property type="match status" value="1"/>
</dbReference>
<organism evidence="2 3">
    <name type="scientific">Desulfohalobium retbaense (strain ATCC 49708 / DSM 5692 / JCM 16813 / HR100)</name>
    <dbReference type="NCBI Taxonomy" id="485915"/>
    <lineage>
        <taxon>Bacteria</taxon>
        <taxon>Pseudomonadati</taxon>
        <taxon>Thermodesulfobacteriota</taxon>
        <taxon>Desulfovibrionia</taxon>
        <taxon>Desulfovibrionales</taxon>
        <taxon>Desulfohalobiaceae</taxon>
        <taxon>Desulfohalobium</taxon>
    </lineage>
</organism>
<dbReference type="STRING" id="485915.Dret_2116"/>
<reference evidence="3" key="1">
    <citation type="submission" date="2009-09" db="EMBL/GenBank/DDBJ databases">
        <title>The complete chromosome of Desulfohalobium retbaense DSM 5692.</title>
        <authorList>
            <consortium name="US DOE Joint Genome Institute (JGI-PGF)"/>
            <person name="Lucas S."/>
            <person name="Copeland A."/>
            <person name="Lapidus A."/>
            <person name="Glavina del Rio T."/>
            <person name="Dalin E."/>
            <person name="Tice H."/>
            <person name="Bruce D."/>
            <person name="Goodwin L."/>
            <person name="Pitluck S."/>
            <person name="Kyrpides N."/>
            <person name="Mavromatis K."/>
            <person name="Ivanova N."/>
            <person name="Mikhailova N."/>
            <person name="Munk A.C."/>
            <person name="Brettin T."/>
            <person name="Detter J.C."/>
            <person name="Han C."/>
            <person name="Tapia R."/>
            <person name="Larimer F."/>
            <person name="Land M."/>
            <person name="Hauser L."/>
            <person name="Markowitz V."/>
            <person name="Cheng J.-F."/>
            <person name="Hugenholtz P."/>
            <person name="Woyke T."/>
            <person name="Wu D."/>
            <person name="Spring S."/>
            <person name="Klenk H.-P."/>
            <person name="Eisen J.A."/>
        </authorList>
    </citation>
    <scope>NUCLEOTIDE SEQUENCE [LARGE SCALE GENOMIC DNA]</scope>
    <source>
        <strain evidence="3">DSM 5692</strain>
    </source>
</reference>
<evidence type="ECO:0000256" key="1">
    <source>
        <dbReference type="SAM" id="MobiDB-lite"/>
    </source>
</evidence>
<evidence type="ECO:0000313" key="3">
    <source>
        <dbReference type="Proteomes" id="UP000001052"/>
    </source>
</evidence>
<dbReference type="InterPro" id="IPR011990">
    <property type="entry name" value="TPR-like_helical_dom_sf"/>
</dbReference>